<comment type="caution">
    <text evidence="1">The sequence shown here is derived from an EMBL/GenBank/DDBJ whole genome shotgun (WGS) entry which is preliminary data.</text>
</comment>
<proteinExistence type="predicted"/>
<keyword evidence="2" id="KW-1185">Reference proteome</keyword>
<gene>
    <name evidence="1" type="ORF">L210DRAFT_204459</name>
</gene>
<evidence type="ECO:0000313" key="2">
    <source>
        <dbReference type="Proteomes" id="UP001194468"/>
    </source>
</evidence>
<evidence type="ECO:0000313" key="1">
    <source>
        <dbReference type="EMBL" id="KAF8438864.1"/>
    </source>
</evidence>
<organism evidence="1 2">
    <name type="scientific">Boletus edulis BED1</name>
    <dbReference type="NCBI Taxonomy" id="1328754"/>
    <lineage>
        <taxon>Eukaryota</taxon>
        <taxon>Fungi</taxon>
        <taxon>Dikarya</taxon>
        <taxon>Basidiomycota</taxon>
        <taxon>Agaricomycotina</taxon>
        <taxon>Agaricomycetes</taxon>
        <taxon>Agaricomycetidae</taxon>
        <taxon>Boletales</taxon>
        <taxon>Boletineae</taxon>
        <taxon>Boletaceae</taxon>
        <taxon>Boletoideae</taxon>
        <taxon>Boletus</taxon>
    </lineage>
</organism>
<accession>A0AAD4GE44</accession>
<reference evidence="1" key="2">
    <citation type="journal article" date="2020" name="Nat. Commun.">
        <title>Large-scale genome sequencing of mycorrhizal fungi provides insights into the early evolution of symbiotic traits.</title>
        <authorList>
            <person name="Miyauchi S."/>
            <person name="Kiss E."/>
            <person name="Kuo A."/>
            <person name="Drula E."/>
            <person name="Kohler A."/>
            <person name="Sanchez-Garcia M."/>
            <person name="Morin E."/>
            <person name="Andreopoulos B."/>
            <person name="Barry K.W."/>
            <person name="Bonito G."/>
            <person name="Buee M."/>
            <person name="Carver A."/>
            <person name="Chen C."/>
            <person name="Cichocki N."/>
            <person name="Clum A."/>
            <person name="Culley D."/>
            <person name="Crous P.W."/>
            <person name="Fauchery L."/>
            <person name="Girlanda M."/>
            <person name="Hayes R.D."/>
            <person name="Keri Z."/>
            <person name="LaButti K."/>
            <person name="Lipzen A."/>
            <person name="Lombard V."/>
            <person name="Magnuson J."/>
            <person name="Maillard F."/>
            <person name="Murat C."/>
            <person name="Nolan M."/>
            <person name="Ohm R.A."/>
            <person name="Pangilinan J."/>
            <person name="Pereira M.F."/>
            <person name="Perotto S."/>
            <person name="Peter M."/>
            <person name="Pfister S."/>
            <person name="Riley R."/>
            <person name="Sitrit Y."/>
            <person name="Stielow J.B."/>
            <person name="Szollosi G."/>
            <person name="Zifcakova L."/>
            <person name="Stursova M."/>
            <person name="Spatafora J.W."/>
            <person name="Tedersoo L."/>
            <person name="Vaario L.M."/>
            <person name="Yamada A."/>
            <person name="Yan M."/>
            <person name="Wang P."/>
            <person name="Xu J."/>
            <person name="Bruns T."/>
            <person name="Baldrian P."/>
            <person name="Vilgalys R."/>
            <person name="Dunand C."/>
            <person name="Henrissat B."/>
            <person name="Grigoriev I.V."/>
            <person name="Hibbett D."/>
            <person name="Nagy L.G."/>
            <person name="Martin F.M."/>
        </authorList>
    </citation>
    <scope>NUCLEOTIDE SEQUENCE</scope>
    <source>
        <strain evidence="1">BED1</strain>
    </source>
</reference>
<name>A0AAD4GE44_BOLED</name>
<sequence length="62" mass="7442">MSYWPLPCSHMRIEEESNLPVTPYSSDLRKPLRIFIDRYPLLWSIPIWKLLQLIANGTQYHL</sequence>
<dbReference type="AlphaFoldDB" id="A0AAD4GE44"/>
<reference evidence="1" key="1">
    <citation type="submission" date="2019-10" db="EMBL/GenBank/DDBJ databases">
        <authorList>
            <consortium name="DOE Joint Genome Institute"/>
            <person name="Kuo A."/>
            <person name="Miyauchi S."/>
            <person name="Kiss E."/>
            <person name="Drula E."/>
            <person name="Kohler A."/>
            <person name="Sanchez-Garcia M."/>
            <person name="Andreopoulos B."/>
            <person name="Barry K.W."/>
            <person name="Bonito G."/>
            <person name="Buee M."/>
            <person name="Carver A."/>
            <person name="Chen C."/>
            <person name="Cichocki N."/>
            <person name="Clum A."/>
            <person name="Culley D."/>
            <person name="Crous P.W."/>
            <person name="Fauchery L."/>
            <person name="Girlanda M."/>
            <person name="Hayes R."/>
            <person name="Keri Z."/>
            <person name="LaButti K."/>
            <person name="Lipzen A."/>
            <person name="Lombard V."/>
            <person name="Magnuson J."/>
            <person name="Maillard F."/>
            <person name="Morin E."/>
            <person name="Murat C."/>
            <person name="Nolan M."/>
            <person name="Ohm R."/>
            <person name="Pangilinan J."/>
            <person name="Pereira M."/>
            <person name="Perotto S."/>
            <person name="Peter M."/>
            <person name="Riley R."/>
            <person name="Sitrit Y."/>
            <person name="Stielow B."/>
            <person name="Szollosi G."/>
            <person name="Zifcakova L."/>
            <person name="Stursova M."/>
            <person name="Spatafora J.W."/>
            <person name="Tedersoo L."/>
            <person name="Vaario L.-M."/>
            <person name="Yamada A."/>
            <person name="Yan M."/>
            <person name="Wang P."/>
            <person name="Xu J."/>
            <person name="Bruns T."/>
            <person name="Baldrian P."/>
            <person name="Vilgalys R."/>
            <person name="Henrissat B."/>
            <person name="Grigoriev I.V."/>
            <person name="Hibbett D."/>
            <person name="Nagy L.G."/>
            <person name="Martin F.M."/>
        </authorList>
    </citation>
    <scope>NUCLEOTIDE SEQUENCE</scope>
    <source>
        <strain evidence="1">BED1</strain>
    </source>
</reference>
<dbReference type="EMBL" id="WHUW01000015">
    <property type="protein sequence ID" value="KAF8438864.1"/>
    <property type="molecule type" value="Genomic_DNA"/>
</dbReference>
<dbReference type="Proteomes" id="UP001194468">
    <property type="component" value="Unassembled WGS sequence"/>
</dbReference>
<protein>
    <submittedName>
        <fullName evidence="1">Uncharacterized protein</fullName>
    </submittedName>
</protein>